<dbReference type="InParanoid" id="A0A2G5EE95"/>
<organism evidence="1 2">
    <name type="scientific">Aquilegia coerulea</name>
    <name type="common">Rocky mountain columbine</name>
    <dbReference type="NCBI Taxonomy" id="218851"/>
    <lineage>
        <taxon>Eukaryota</taxon>
        <taxon>Viridiplantae</taxon>
        <taxon>Streptophyta</taxon>
        <taxon>Embryophyta</taxon>
        <taxon>Tracheophyta</taxon>
        <taxon>Spermatophyta</taxon>
        <taxon>Magnoliopsida</taxon>
        <taxon>Ranunculales</taxon>
        <taxon>Ranunculaceae</taxon>
        <taxon>Thalictroideae</taxon>
        <taxon>Aquilegia</taxon>
    </lineage>
</organism>
<keyword evidence="2" id="KW-1185">Reference proteome</keyword>
<accession>A0A2G5EE95</accession>
<name>A0A2G5EE95_AQUCA</name>
<dbReference type="STRING" id="218851.A0A2G5EE95"/>
<evidence type="ECO:0000313" key="2">
    <source>
        <dbReference type="Proteomes" id="UP000230069"/>
    </source>
</evidence>
<protein>
    <submittedName>
        <fullName evidence="1">Uncharacterized protein</fullName>
    </submittedName>
</protein>
<sequence>MVNRIRFWEDLWCGERRSKDEFPGIFARGRDENGTVEGDWQCLQNIIFIFKFYMYFTFIDKKFCTSSFQTFSNYSIALVISQRQKGVADPLEDVAAEISDESILLCLDEFMERCVVHEIGSSVDYRKMTSAGQGFYFNGEIHLTFLKEGFRC</sequence>
<evidence type="ECO:0000313" key="1">
    <source>
        <dbReference type="EMBL" id="PIA54078.1"/>
    </source>
</evidence>
<proteinExistence type="predicted"/>
<gene>
    <name evidence="1" type="ORF">AQUCO_00900569v1</name>
</gene>
<dbReference type="AlphaFoldDB" id="A0A2G5EE95"/>
<dbReference type="OrthoDB" id="548867at2759"/>
<reference evidence="1 2" key="1">
    <citation type="submission" date="2017-09" db="EMBL/GenBank/DDBJ databases">
        <title>WGS assembly of Aquilegia coerulea Goldsmith.</title>
        <authorList>
            <person name="Hodges S."/>
            <person name="Kramer E."/>
            <person name="Nordborg M."/>
            <person name="Tomkins J."/>
            <person name="Borevitz J."/>
            <person name="Derieg N."/>
            <person name="Yan J."/>
            <person name="Mihaltcheva S."/>
            <person name="Hayes R.D."/>
            <person name="Rokhsar D."/>
        </authorList>
    </citation>
    <scope>NUCLEOTIDE SEQUENCE [LARGE SCALE GENOMIC DNA]</scope>
    <source>
        <strain evidence="2">cv. Goldsmith</strain>
    </source>
</reference>
<dbReference type="Proteomes" id="UP000230069">
    <property type="component" value="Unassembled WGS sequence"/>
</dbReference>
<dbReference type="EMBL" id="KZ305026">
    <property type="protein sequence ID" value="PIA54078.1"/>
    <property type="molecule type" value="Genomic_DNA"/>
</dbReference>